<reference evidence="7 8" key="1">
    <citation type="submission" date="2019-07" db="EMBL/GenBank/DDBJ databases">
        <title>De Novo Assembly of kiwifruit Actinidia rufa.</title>
        <authorList>
            <person name="Sugita-Konishi S."/>
            <person name="Sato K."/>
            <person name="Mori E."/>
            <person name="Abe Y."/>
            <person name="Kisaki G."/>
            <person name="Hamano K."/>
            <person name="Suezawa K."/>
            <person name="Otani M."/>
            <person name="Fukuda T."/>
            <person name="Manabe T."/>
            <person name="Gomi K."/>
            <person name="Tabuchi M."/>
            <person name="Akimitsu K."/>
            <person name="Kataoka I."/>
        </authorList>
    </citation>
    <scope>NUCLEOTIDE SEQUENCE [LARGE SCALE GENOMIC DNA]</scope>
    <source>
        <strain evidence="8">cv. Fuchu</strain>
    </source>
</reference>
<accession>A0A7J0H8B5</accession>
<organism evidence="7 8">
    <name type="scientific">Actinidia rufa</name>
    <dbReference type="NCBI Taxonomy" id="165716"/>
    <lineage>
        <taxon>Eukaryota</taxon>
        <taxon>Viridiplantae</taxon>
        <taxon>Streptophyta</taxon>
        <taxon>Embryophyta</taxon>
        <taxon>Tracheophyta</taxon>
        <taxon>Spermatophyta</taxon>
        <taxon>Magnoliopsida</taxon>
        <taxon>eudicotyledons</taxon>
        <taxon>Gunneridae</taxon>
        <taxon>Pentapetalae</taxon>
        <taxon>asterids</taxon>
        <taxon>Ericales</taxon>
        <taxon>Actinidiaceae</taxon>
        <taxon>Actinidia</taxon>
    </lineage>
</organism>
<gene>
    <name evidence="7" type="ORF">Acr_28g0000040</name>
</gene>
<dbReference type="NCBIfam" id="TIGR00756">
    <property type="entry name" value="PPR"/>
    <property type="match status" value="2"/>
</dbReference>
<comment type="caution">
    <text evidence="7">The sequence shown here is derived from an EMBL/GenBank/DDBJ whole genome shotgun (WGS) entry which is preliminary data.</text>
</comment>
<dbReference type="PANTHER" id="PTHR45717:SF8">
    <property type="entry name" value="OS01G0301000 PROTEIN"/>
    <property type="match status" value="1"/>
</dbReference>
<feature type="repeat" description="PPR" evidence="6">
    <location>
        <begin position="209"/>
        <end position="243"/>
    </location>
</feature>
<dbReference type="Gene3D" id="1.25.40.10">
    <property type="entry name" value="Tetratricopeptide repeat domain"/>
    <property type="match status" value="2"/>
</dbReference>
<keyword evidence="3" id="KW-0677">Repeat</keyword>
<name>A0A7J0H8B5_9ERIC</name>
<dbReference type="FunFam" id="1.25.40.10:FF:000385">
    <property type="entry name" value="Pentatricopeptide repeat-containing protein mitochondrial"/>
    <property type="match status" value="1"/>
</dbReference>
<keyword evidence="5" id="KW-0496">Mitochondrion</keyword>
<sequence length="504" mass="58150">MMSHSRLTSAGTSLARWLYTEAVAVEADFPASITRRGRQEPLYRRLSALGATGGTAGQTLNQYIREGKIIKKYELERCIKELRKYKRYQHALEIMEWMVMRDINFAYPDYAIHLDLISKVQGIAAAEYYFSTLPPSAKNRFTYGSLLNCYCKEKMIDKALGLFKKMDEMNIASTSLAFNNLMSLYMSLGQPERVPLLIQEMRQQNIPLGTFSYNILMHSYSCLNDIEGVERVIKEMEEKNEKEIDWTTYSNLAAVYVKAGLREKAESALKKVEEEMGPRNRSAYHFSISLYAGISNLRKVHNVWNSLNVDFPTTNNMSYLVMLQALDKLNDIDGLKRCFEEWESSCSSYDMRLANVAIGAYLKNDMIMEAESVLNEVNKRSKGPFCWAWEMFMMFFLKKHQIDSALKCMEAAVSAAKDNEWHPKPESIDKFLKYFKEEKDVNGAEEFCKMLKKVNHLDSKAYHSLLRTYVASGKPAPDMRRRMEADGIEMNLDIENLLERVCPR</sequence>
<dbReference type="Pfam" id="PF01535">
    <property type="entry name" value="PPR"/>
    <property type="match status" value="5"/>
</dbReference>
<dbReference type="SUPFAM" id="SSF48452">
    <property type="entry name" value="TPR-like"/>
    <property type="match status" value="1"/>
</dbReference>
<feature type="repeat" description="PPR" evidence="6">
    <location>
        <begin position="139"/>
        <end position="173"/>
    </location>
</feature>
<keyword evidence="8" id="KW-1185">Reference proteome</keyword>
<proteinExistence type="inferred from homology"/>
<evidence type="ECO:0000256" key="5">
    <source>
        <dbReference type="ARBA" id="ARBA00023128"/>
    </source>
</evidence>
<evidence type="ECO:0000256" key="6">
    <source>
        <dbReference type="PROSITE-ProRule" id="PRU00708"/>
    </source>
</evidence>
<comment type="subcellular location">
    <subcellularLocation>
        <location evidence="1">Mitochondrion</location>
    </subcellularLocation>
</comment>
<evidence type="ECO:0000256" key="1">
    <source>
        <dbReference type="ARBA" id="ARBA00004173"/>
    </source>
</evidence>
<dbReference type="PANTHER" id="PTHR45717">
    <property type="entry name" value="OS12G0527900 PROTEIN"/>
    <property type="match status" value="1"/>
</dbReference>
<dbReference type="AlphaFoldDB" id="A0A7J0H8B5"/>
<evidence type="ECO:0000256" key="3">
    <source>
        <dbReference type="ARBA" id="ARBA00022737"/>
    </source>
</evidence>
<dbReference type="OrthoDB" id="1717827at2759"/>
<dbReference type="PROSITE" id="PS51375">
    <property type="entry name" value="PPR"/>
    <property type="match status" value="2"/>
</dbReference>
<dbReference type="FunFam" id="1.25.40.10:FF:000618">
    <property type="entry name" value="Pentatricopeptide repeat-containing protein mitochondrial"/>
    <property type="match status" value="1"/>
</dbReference>
<comment type="similarity">
    <text evidence="2">Belongs to the PPR family. P subfamily.</text>
</comment>
<dbReference type="InterPro" id="IPR011990">
    <property type="entry name" value="TPR-like_helical_dom_sf"/>
</dbReference>
<evidence type="ECO:0000256" key="4">
    <source>
        <dbReference type="ARBA" id="ARBA00022946"/>
    </source>
</evidence>
<dbReference type="EMBL" id="BJWL01000028">
    <property type="protein sequence ID" value="GFZ19299.1"/>
    <property type="molecule type" value="Genomic_DNA"/>
</dbReference>
<dbReference type="InterPro" id="IPR002885">
    <property type="entry name" value="PPR_rpt"/>
</dbReference>
<evidence type="ECO:0000313" key="7">
    <source>
        <dbReference type="EMBL" id="GFZ19299.1"/>
    </source>
</evidence>
<dbReference type="GO" id="GO:0003729">
    <property type="term" value="F:mRNA binding"/>
    <property type="evidence" value="ECO:0007669"/>
    <property type="project" value="UniProtKB-ARBA"/>
</dbReference>
<evidence type="ECO:0000313" key="8">
    <source>
        <dbReference type="Proteomes" id="UP000585474"/>
    </source>
</evidence>
<dbReference type="GO" id="GO:0005739">
    <property type="term" value="C:mitochondrion"/>
    <property type="evidence" value="ECO:0007669"/>
    <property type="project" value="UniProtKB-SubCell"/>
</dbReference>
<keyword evidence="4" id="KW-0809">Transit peptide</keyword>
<evidence type="ECO:0000256" key="2">
    <source>
        <dbReference type="ARBA" id="ARBA00007626"/>
    </source>
</evidence>
<dbReference type="Proteomes" id="UP000585474">
    <property type="component" value="Unassembled WGS sequence"/>
</dbReference>
<protein>
    <submittedName>
        <fullName evidence="7">Tetratricopeptide repeat (TPR)-like superfamily protein</fullName>
    </submittedName>
</protein>